<sequence>MHSVRRRNSCSIESKATIKSNVSSGRATGDGDLCLPRCGHLKCRLASGETSANADVNVRALAVPSVLLRLASVLRCPSLLPSPPLPSPSPPTSFTSYFYRKSFQLLRTSLLLRSKASLQATPSIRELGGKFAQSIAAVETRYSPATYKVRRSKPETVTRLKPSRFRGKPRSAEISTPSFAQTSNGSCKLCNESEIKRDPALEVSIMETFLITLRHVTRPRNLRYASQKLLRNGPDSSRRRRWTDIDWISRMEPYPTKPSEQNNSRRAGAQTDLEYSRSLISIRARRRTPTSLGILMNGDTVLAAKEDDVDP</sequence>
<gene>
    <name evidence="2" type="ORF">V1477_010797</name>
</gene>
<keyword evidence="3" id="KW-1185">Reference proteome</keyword>
<evidence type="ECO:0000313" key="3">
    <source>
        <dbReference type="Proteomes" id="UP001607303"/>
    </source>
</evidence>
<dbReference type="Proteomes" id="UP001607303">
    <property type="component" value="Unassembled WGS sequence"/>
</dbReference>
<dbReference type="AlphaFoldDB" id="A0ABD2C2Z8"/>
<protein>
    <submittedName>
        <fullName evidence="2">Uncharacterized protein</fullName>
    </submittedName>
</protein>
<evidence type="ECO:0000256" key="1">
    <source>
        <dbReference type="SAM" id="MobiDB-lite"/>
    </source>
</evidence>
<name>A0ABD2C2Z8_VESMC</name>
<accession>A0ABD2C2Z8</accession>
<feature type="region of interest" description="Disordered" evidence="1">
    <location>
        <begin position="251"/>
        <end position="271"/>
    </location>
</feature>
<reference evidence="2 3" key="1">
    <citation type="journal article" date="2024" name="Ann. Entomol. Soc. Am.">
        <title>Genomic analyses of the southern and eastern yellowjacket wasps (Hymenoptera: Vespidae) reveal evolutionary signatures of social life.</title>
        <authorList>
            <person name="Catto M.A."/>
            <person name="Caine P.B."/>
            <person name="Orr S.E."/>
            <person name="Hunt B.G."/>
            <person name="Goodisman M.A.D."/>
        </authorList>
    </citation>
    <scope>NUCLEOTIDE SEQUENCE [LARGE SCALE GENOMIC DNA]</scope>
    <source>
        <strain evidence="2">232</strain>
        <tissue evidence="2">Head and thorax</tissue>
    </source>
</reference>
<organism evidence="2 3">
    <name type="scientific">Vespula maculifrons</name>
    <name type="common">Eastern yellow jacket</name>
    <name type="synonym">Wasp</name>
    <dbReference type="NCBI Taxonomy" id="7453"/>
    <lineage>
        <taxon>Eukaryota</taxon>
        <taxon>Metazoa</taxon>
        <taxon>Ecdysozoa</taxon>
        <taxon>Arthropoda</taxon>
        <taxon>Hexapoda</taxon>
        <taxon>Insecta</taxon>
        <taxon>Pterygota</taxon>
        <taxon>Neoptera</taxon>
        <taxon>Endopterygota</taxon>
        <taxon>Hymenoptera</taxon>
        <taxon>Apocrita</taxon>
        <taxon>Aculeata</taxon>
        <taxon>Vespoidea</taxon>
        <taxon>Vespidae</taxon>
        <taxon>Vespinae</taxon>
        <taxon>Vespula</taxon>
    </lineage>
</organism>
<dbReference type="EMBL" id="JAYRBN010000061">
    <property type="protein sequence ID" value="KAL2739408.1"/>
    <property type="molecule type" value="Genomic_DNA"/>
</dbReference>
<proteinExistence type="predicted"/>
<evidence type="ECO:0000313" key="2">
    <source>
        <dbReference type="EMBL" id="KAL2739408.1"/>
    </source>
</evidence>
<comment type="caution">
    <text evidence="2">The sequence shown here is derived from an EMBL/GenBank/DDBJ whole genome shotgun (WGS) entry which is preliminary data.</text>
</comment>